<keyword evidence="1" id="KW-0732">Signal</keyword>
<dbReference type="EMBL" id="CP001327">
    <property type="protein sequence ID" value="ACO64091.1"/>
    <property type="molecule type" value="Genomic_DNA"/>
</dbReference>
<accession>C1E853</accession>
<dbReference type="KEGG" id="mis:MICPUN_108427"/>
<keyword evidence="3" id="KW-1185">Reference proteome</keyword>
<organism evidence="2 3">
    <name type="scientific">Micromonas commoda (strain RCC299 / NOUM17 / CCMP2709)</name>
    <name type="common">Picoplanktonic green alga</name>
    <dbReference type="NCBI Taxonomy" id="296587"/>
    <lineage>
        <taxon>Eukaryota</taxon>
        <taxon>Viridiplantae</taxon>
        <taxon>Chlorophyta</taxon>
        <taxon>Mamiellophyceae</taxon>
        <taxon>Mamiellales</taxon>
        <taxon>Mamiellaceae</taxon>
        <taxon>Micromonas</taxon>
    </lineage>
</organism>
<dbReference type="InterPro" id="IPR022196">
    <property type="entry name" value="DUF3721"/>
</dbReference>
<feature type="chain" id="PRO_5002908929" evidence="1">
    <location>
        <begin position="24"/>
        <end position="195"/>
    </location>
</feature>
<gene>
    <name evidence="2" type="ORF">MICPUN_108427</name>
</gene>
<name>C1E853_MICCC</name>
<dbReference type="RefSeq" id="XP_002502833.1">
    <property type="nucleotide sequence ID" value="XM_002502787.1"/>
</dbReference>
<evidence type="ECO:0000313" key="3">
    <source>
        <dbReference type="Proteomes" id="UP000002009"/>
    </source>
</evidence>
<evidence type="ECO:0000256" key="1">
    <source>
        <dbReference type="SAM" id="SignalP"/>
    </source>
</evidence>
<dbReference type="AlphaFoldDB" id="C1E853"/>
<dbReference type="InParanoid" id="C1E853"/>
<dbReference type="Proteomes" id="UP000002009">
    <property type="component" value="Chromosome 6"/>
</dbReference>
<evidence type="ECO:0000313" key="2">
    <source>
        <dbReference type="EMBL" id="ACO64091.1"/>
    </source>
</evidence>
<feature type="signal peptide" evidence="1">
    <location>
        <begin position="1"/>
        <end position="23"/>
    </location>
</feature>
<dbReference type="Pfam" id="PF12518">
    <property type="entry name" value="DUF3721"/>
    <property type="match status" value="1"/>
</dbReference>
<protein>
    <submittedName>
        <fullName evidence="2">Uncharacterized protein</fullName>
    </submittedName>
</protein>
<proteinExistence type="predicted"/>
<dbReference type="GeneID" id="8244483"/>
<reference evidence="2 3" key="1">
    <citation type="journal article" date="2009" name="Science">
        <title>Green evolution and dynamic adaptations revealed by genomes of the marine picoeukaryotes Micromonas.</title>
        <authorList>
            <person name="Worden A.Z."/>
            <person name="Lee J.H."/>
            <person name="Mock T."/>
            <person name="Rouze P."/>
            <person name="Simmons M.P."/>
            <person name="Aerts A.L."/>
            <person name="Allen A.E."/>
            <person name="Cuvelier M.L."/>
            <person name="Derelle E."/>
            <person name="Everett M.V."/>
            <person name="Foulon E."/>
            <person name="Grimwood J."/>
            <person name="Gundlach H."/>
            <person name="Henrissat B."/>
            <person name="Napoli C."/>
            <person name="McDonald S.M."/>
            <person name="Parker M.S."/>
            <person name="Rombauts S."/>
            <person name="Salamov A."/>
            <person name="Von Dassow P."/>
            <person name="Badger J.H."/>
            <person name="Coutinho P.M."/>
            <person name="Demir E."/>
            <person name="Dubchak I."/>
            <person name="Gentemann C."/>
            <person name="Eikrem W."/>
            <person name="Gready J.E."/>
            <person name="John U."/>
            <person name="Lanier W."/>
            <person name="Lindquist E.A."/>
            <person name="Lucas S."/>
            <person name="Mayer K.F."/>
            <person name="Moreau H."/>
            <person name="Not F."/>
            <person name="Otillar R."/>
            <person name="Panaud O."/>
            <person name="Pangilinan J."/>
            <person name="Paulsen I."/>
            <person name="Piegu B."/>
            <person name="Poliakov A."/>
            <person name="Robbens S."/>
            <person name="Schmutz J."/>
            <person name="Toulza E."/>
            <person name="Wyss T."/>
            <person name="Zelensky A."/>
            <person name="Zhou K."/>
            <person name="Armbrust E.V."/>
            <person name="Bhattacharya D."/>
            <person name="Goodenough U.W."/>
            <person name="Van de Peer Y."/>
            <person name="Grigoriev I.V."/>
        </authorList>
    </citation>
    <scope>NUCLEOTIDE SEQUENCE [LARGE SCALE GENOMIC DNA]</scope>
    <source>
        <strain evidence="3">RCC299 / NOUM17</strain>
    </source>
</reference>
<sequence>MHFNRRSLALLACAILALQPVSAMEGMSGMASGSSTTTWSCSAKCDGSVAADKICGGKNVSTASTLGLGTCAETKKAIFDVPKYATSAHMVPCDPGYCKMCTAAGEKTMMGSTVTCYNNSVTMYANKTDANDHALARGCKGSHEMMSKFMPGETHASCESGKNYFDAVASGAASGGAAAALFASVVVAGVGGFLV</sequence>